<dbReference type="PROSITE" id="PS51257">
    <property type="entry name" value="PROKAR_LIPOPROTEIN"/>
    <property type="match status" value="1"/>
</dbReference>
<evidence type="ECO:0000313" key="4">
    <source>
        <dbReference type="Proteomes" id="UP000253628"/>
    </source>
</evidence>
<dbReference type="SUPFAM" id="SSF53474">
    <property type="entry name" value="alpha/beta-Hydrolases"/>
    <property type="match status" value="1"/>
</dbReference>
<dbReference type="RefSeq" id="WP_113934403.1">
    <property type="nucleotide sequence ID" value="NZ_JBHLTB010000051.1"/>
</dbReference>
<reference evidence="3 4" key="1">
    <citation type="submission" date="2018-06" db="EMBL/GenBank/DDBJ databases">
        <title>Genomic Encyclopedia of Type Strains, Phase IV (KMG-IV): sequencing the most valuable type-strain genomes for metagenomic binning, comparative biology and taxonomic classification.</title>
        <authorList>
            <person name="Goeker M."/>
        </authorList>
    </citation>
    <scope>NUCLEOTIDE SEQUENCE [LARGE SCALE GENOMIC DNA]</scope>
    <source>
        <strain evidence="3 4">DSM 25520</strain>
    </source>
</reference>
<gene>
    <name evidence="3" type="ORF">DFR37_110173</name>
</gene>
<dbReference type="InterPro" id="IPR000073">
    <property type="entry name" value="AB_hydrolase_1"/>
</dbReference>
<dbReference type="AlphaFoldDB" id="A0A366H596"/>
<evidence type="ECO:0000313" key="3">
    <source>
        <dbReference type="EMBL" id="RBP37216.1"/>
    </source>
</evidence>
<dbReference type="EMBL" id="QNRQ01000010">
    <property type="protein sequence ID" value="RBP37216.1"/>
    <property type="molecule type" value="Genomic_DNA"/>
</dbReference>
<protein>
    <submittedName>
        <fullName evidence="3">Alpha/beta hydrolase family protein</fullName>
    </submittedName>
</protein>
<keyword evidence="4" id="KW-1185">Reference proteome</keyword>
<organism evidence="3 4">
    <name type="scientific">Eoetvoesiella caeni</name>
    <dbReference type="NCBI Taxonomy" id="645616"/>
    <lineage>
        <taxon>Bacteria</taxon>
        <taxon>Pseudomonadati</taxon>
        <taxon>Pseudomonadota</taxon>
        <taxon>Betaproteobacteria</taxon>
        <taxon>Burkholderiales</taxon>
        <taxon>Alcaligenaceae</taxon>
        <taxon>Eoetvoesiella</taxon>
    </lineage>
</organism>
<feature type="domain" description="AB hydrolase-1" evidence="2">
    <location>
        <begin position="361"/>
        <end position="623"/>
    </location>
</feature>
<dbReference type="GO" id="GO:0016787">
    <property type="term" value="F:hydrolase activity"/>
    <property type="evidence" value="ECO:0007669"/>
    <property type="project" value="UniProtKB-KW"/>
</dbReference>
<accession>A0A366H596</accession>
<feature type="region of interest" description="Disordered" evidence="1">
    <location>
        <begin position="238"/>
        <end position="266"/>
    </location>
</feature>
<dbReference type="Gene3D" id="3.40.50.1820">
    <property type="entry name" value="alpha/beta hydrolase"/>
    <property type="match status" value="1"/>
</dbReference>
<keyword evidence="3" id="KW-0378">Hydrolase</keyword>
<comment type="caution">
    <text evidence="3">The sequence shown here is derived from an EMBL/GenBank/DDBJ whole genome shotgun (WGS) entry which is preliminary data.</text>
</comment>
<dbReference type="Proteomes" id="UP000253628">
    <property type="component" value="Unassembled WGS sequence"/>
</dbReference>
<evidence type="ECO:0000256" key="1">
    <source>
        <dbReference type="SAM" id="MobiDB-lite"/>
    </source>
</evidence>
<sequence length="643" mass="70973">MRFQQSCRMAVWLVIAPLLLGGCSILREFGPVVEVHTLDAGEAIELKRGDILTRGKLSDATTQTIRVAALDAQACAKPISADCVEALAAVTGVATDRRLAALSELWLAQAQAMKPGSEQQAAWLETIRYAYAYLFLGDHTPGERAFEDRQTQVRDWYNYAVERAATGMFEVRQQMSTQLPAQTRWNIAGWELQLDMRSARLPVPAELLPVSSLSFRGLRSLYRRDGFGAELVAVMPDEPLTSAPTRDGRPAAKRNQQPPPWSEMPAPSMTVLLHPDGDDLDSVLHTRTGRLTVHDPYVESAIMLRGQRVPLAANFTAGYGVWLARAKFNRQSLRSLLGREGGIDRPHVYLMQPYDPNRRIIVMLHGLASSPEAWVELANEILGDEALRQHYQIWQVYYPTNMPIALNHAMIRRALENTLAHFDSSGQAPASSDLVLVGHSMGGVIARLMVSSTDQSLVQLAATHSRLTPQQIKRIDPMLRFEPFPHVSRAIFIAAPHRGTTVAGGRLGRWMAGFIRFPVTVLEELAHTLVPDAAASSHESLGHIPNSVDNLDENDPFVRTAADFPISTQVRYHSIVAQANAEVALADSDDGLVPYRSAHLPGAQSEKIIISGHSVQQSAAAVLEIQRILREDIALREAHFMQP</sequence>
<dbReference type="OrthoDB" id="869379at2"/>
<evidence type="ECO:0000259" key="2">
    <source>
        <dbReference type="Pfam" id="PF12697"/>
    </source>
</evidence>
<name>A0A366H596_9BURK</name>
<dbReference type="Pfam" id="PF12697">
    <property type="entry name" value="Abhydrolase_6"/>
    <property type="match status" value="1"/>
</dbReference>
<dbReference type="InterPro" id="IPR029058">
    <property type="entry name" value="AB_hydrolase_fold"/>
</dbReference>
<proteinExistence type="predicted"/>